<evidence type="ECO:0000256" key="4">
    <source>
        <dbReference type="ARBA" id="ARBA00022692"/>
    </source>
</evidence>
<feature type="transmembrane region" description="Helical" evidence="7">
    <location>
        <begin position="15"/>
        <end position="40"/>
    </location>
</feature>
<sequence>MYVAIRELHTARGRFAMITVVVALLGVLVAFLGGLTAGLARQNISAVQALPGTHVVVADDGAPASFDRSQLTDAQVDATMRADRAALPVGISRGTVEAEGRVLPVAVFGMPPEATPDAVRREHGTIRLSAAAADSLGVRAGDRVTVGAMAFTVDVDHADRWYSHTPVAYVALADWRLVNPQSGAATVVTTASSPAVGGTVALTRDRALSAIGSYDSEHRSLQLMTVMLFAISALVVGSFFVVWTMQRIGDIATLKALGAATRTLVVDALGQAALVLGLGVTVGTGLAAAVGVAVGGAVPFEVSASTTLLPATLLIVLGLAGSVVALRFLITTDPLTALNAAR</sequence>
<dbReference type="EMBL" id="JABBNB010000005">
    <property type="protein sequence ID" value="NMO00902.1"/>
    <property type="molecule type" value="Genomic_DNA"/>
</dbReference>
<proteinExistence type="predicted"/>
<evidence type="ECO:0000313" key="9">
    <source>
        <dbReference type="EMBL" id="NMO00902.1"/>
    </source>
</evidence>
<keyword evidence="10" id="KW-1185">Reference proteome</keyword>
<keyword evidence="6 7" id="KW-0472">Membrane</keyword>
<accession>A0A848KRL8</accession>
<dbReference type="Pfam" id="PF02687">
    <property type="entry name" value="FtsX"/>
    <property type="match status" value="1"/>
</dbReference>
<evidence type="ECO:0000256" key="5">
    <source>
        <dbReference type="ARBA" id="ARBA00022989"/>
    </source>
</evidence>
<evidence type="ECO:0000256" key="1">
    <source>
        <dbReference type="ARBA" id="ARBA00004651"/>
    </source>
</evidence>
<reference evidence="9 10" key="1">
    <citation type="submission" date="2020-04" db="EMBL/GenBank/DDBJ databases">
        <title>Gordonia sp. nov. TBRC 11910.</title>
        <authorList>
            <person name="Suriyachadkun C."/>
        </authorList>
    </citation>
    <scope>NUCLEOTIDE SEQUENCE [LARGE SCALE GENOMIC DNA]</scope>
    <source>
        <strain evidence="9 10">TBRC 11910</strain>
    </source>
</reference>
<comment type="caution">
    <text evidence="9">The sequence shown here is derived from an EMBL/GenBank/DDBJ whole genome shotgun (WGS) entry which is preliminary data.</text>
</comment>
<evidence type="ECO:0000313" key="10">
    <source>
        <dbReference type="Proteomes" id="UP000550729"/>
    </source>
</evidence>
<keyword evidence="5 7" id="KW-1133">Transmembrane helix</keyword>
<name>A0A848KRL8_9ACTN</name>
<evidence type="ECO:0000256" key="2">
    <source>
        <dbReference type="ARBA" id="ARBA00022448"/>
    </source>
</evidence>
<evidence type="ECO:0000259" key="8">
    <source>
        <dbReference type="Pfam" id="PF02687"/>
    </source>
</evidence>
<dbReference type="PANTHER" id="PTHR43738:SF1">
    <property type="entry name" value="HEMIN TRANSPORT SYSTEM PERMEASE PROTEIN HRTB-RELATED"/>
    <property type="match status" value="1"/>
</dbReference>
<evidence type="ECO:0000256" key="7">
    <source>
        <dbReference type="SAM" id="Phobius"/>
    </source>
</evidence>
<evidence type="ECO:0000256" key="6">
    <source>
        <dbReference type="ARBA" id="ARBA00023136"/>
    </source>
</evidence>
<feature type="domain" description="ABC3 transporter permease C-terminal" evidence="8">
    <location>
        <begin position="224"/>
        <end position="334"/>
    </location>
</feature>
<dbReference type="GO" id="GO:0005886">
    <property type="term" value="C:plasma membrane"/>
    <property type="evidence" value="ECO:0007669"/>
    <property type="project" value="UniProtKB-SubCell"/>
</dbReference>
<protein>
    <submittedName>
        <fullName evidence="9">ABC transporter permease</fullName>
    </submittedName>
</protein>
<dbReference type="PANTHER" id="PTHR43738">
    <property type="entry name" value="ABC TRANSPORTER, MEMBRANE PROTEIN"/>
    <property type="match status" value="1"/>
</dbReference>
<feature type="transmembrane region" description="Helical" evidence="7">
    <location>
        <begin position="272"/>
        <end position="296"/>
    </location>
</feature>
<dbReference type="InterPro" id="IPR051125">
    <property type="entry name" value="ABC-4/HrtB_transporter"/>
</dbReference>
<feature type="transmembrane region" description="Helical" evidence="7">
    <location>
        <begin position="308"/>
        <end position="330"/>
    </location>
</feature>
<keyword evidence="3" id="KW-1003">Cell membrane</keyword>
<gene>
    <name evidence="9" type="ORF">HH308_06700</name>
</gene>
<evidence type="ECO:0000256" key="3">
    <source>
        <dbReference type="ARBA" id="ARBA00022475"/>
    </source>
</evidence>
<organism evidence="9 10">
    <name type="scientific">Gordonia asplenii</name>
    <dbReference type="NCBI Taxonomy" id="2725283"/>
    <lineage>
        <taxon>Bacteria</taxon>
        <taxon>Bacillati</taxon>
        <taxon>Actinomycetota</taxon>
        <taxon>Actinomycetes</taxon>
        <taxon>Mycobacteriales</taxon>
        <taxon>Gordoniaceae</taxon>
        <taxon>Gordonia</taxon>
    </lineage>
</organism>
<comment type="subcellular location">
    <subcellularLocation>
        <location evidence="1">Cell membrane</location>
        <topology evidence="1">Multi-pass membrane protein</topology>
    </subcellularLocation>
</comment>
<keyword evidence="2" id="KW-0813">Transport</keyword>
<dbReference type="RefSeq" id="WP_170193485.1">
    <property type="nucleotide sequence ID" value="NZ_JABBNB010000005.1"/>
</dbReference>
<dbReference type="Proteomes" id="UP000550729">
    <property type="component" value="Unassembled WGS sequence"/>
</dbReference>
<feature type="transmembrane region" description="Helical" evidence="7">
    <location>
        <begin position="223"/>
        <end position="245"/>
    </location>
</feature>
<dbReference type="AlphaFoldDB" id="A0A848KRL8"/>
<dbReference type="InterPro" id="IPR003838">
    <property type="entry name" value="ABC3_permease_C"/>
</dbReference>
<keyword evidence="4 7" id="KW-0812">Transmembrane</keyword>